<evidence type="ECO:0008006" key="6">
    <source>
        <dbReference type="Google" id="ProtNLM"/>
    </source>
</evidence>
<accession>A0A6D2J2A3</accession>
<evidence type="ECO:0000256" key="1">
    <source>
        <dbReference type="ARBA" id="ARBA00022478"/>
    </source>
</evidence>
<evidence type="ECO:0000256" key="2">
    <source>
        <dbReference type="ARBA" id="ARBA00023163"/>
    </source>
</evidence>
<dbReference type="EMBL" id="CACVBM020001107">
    <property type="protein sequence ID" value="CAA7031529.1"/>
    <property type="molecule type" value="Genomic_DNA"/>
</dbReference>
<feature type="chain" id="PRO_5025536197" description="NYN domain-containing protein" evidence="3">
    <location>
        <begin position="18"/>
        <end position="260"/>
    </location>
</feature>
<dbReference type="AlphaFoldDB" id="A0A6D2J2A3"/>
<dbReference type="GO" id="GO:0005736">
    <property type="term" value="C:RNA polymerase I complex"/>
    <property type="evidence" value="ECO:0007669"/>
    <property type="project" value="TreeGrafter"/>
</dbReference>
<dbReference type="PANTHER" id="PTHR47227">
    <property type="entry name" value="DNA-DIRECTED RNA POLYMERASE SUBUNIT K"/>
    <property type="match status" value="1"/>
</dbReference>
<dbReference type="SUPFAM" id="SSF63562">
    <property type="entry name" value="RPB6/omega subunit-like"/>
    <property type="match status" value="1"/>
</dbReference>
<dbReference type="PANTHER" id="PTHR47227:SF8">
    <property type="entry name" value="DNA-DIRECTED RNA POLYMERASES II, IV AND V SUBUNIT 6A"/>
    <property type="match status" value="1"/>
</dbReference>
<dbReference type="InterPro" id="IPR036161">
    <property type="entry name" value="RPB6/omega-like_sf"/>
</dbReference>
<dbReference type="GO" id="GO:0005666">
    <property type="term" value="C:RNA polymerase III complex"/>
    <property type="evidence" value="ECO:0007669"/>
    <property type="project" value="TreeGrafter"/>
</dbReference>
<feature type="signal peptide" evidence="3">
    <location>
        <begin position="1"/>
        <end position="17"/>
    </location>
</feature>
<evidence type="ECO:0000313" key="5">
    <source>
        <dbReference type="Proteomes" id="UP000467841"/>
    </source>
</evidence>
<comment type="caution">
    <text evidence="4">The sequence shown here is derived from an EMBL/GenBank/DDBJ whole genome shotgun (WGS) entry which is preliminary data.</text>
</comment>
<dbReference type="GO" id="GO:0005665">
    <property type="term" value="C:RNA polymerase II, core complex"/>
    <property type="evidence" value="ECO:0007669"/>
    <property type="project" value="TreeGrafter"/>
</dbReference>
<name>A0A6D2J2A3_9BRAS</name>
<dbReference type="GO" id="GO:0003677">
    <property type="term" value="F:DNA binding"/>
    <property type="evidence" value="ECO:0007669"/>
    <property type="project" value="InterPro"/>
</dbReference>
<dbReference type="OrthoDB" id="1020868at2759"/>
<keyword evidence="2" id="KW-0804">Transcription</keyword>
<proteinExistence type="predicted"/>
<keyword evidence="1" id="KW-0240">DNA-directed RNA polymerase</keyword>
<keyword evidence="5" id="KW-1185">Reference proteome</keyword>
<evidence type="ECO:0000256" key="3">
    <source>
        <dbReference type="SAM" id="SignalP"/>
    </source>
</evidence>
<dbReference type="GO" id="GO:0006366">
    <property type="term" value="P:transcription by RNA polymerase II"/>
    <property type="evidence" value="ECO:0007669"/>
    <property type="project" value="TreeGrafter"/>
</dbReference>
<dbReference type="GO" id="GO:0042797">
    <property type="term" value="P:tRNA transcription by RNA polymerase III"/>
    <property type="evidence" value="ECO:0007669"/>
    <property type="project" value="TreeGrafter"/>
</dbReference>
<dbReference type="GO" id="GO:0003899">
    <property type="term" value="F:DNA-directed RNA polymerase activity"/>
    <property type="evidence" value="ECO:0007669"/>
    <property type="project" value="InterPro"/>
</dbReference>
<protein>
    <recommendedName>
        <fullName evidence="6">NYN domain-containing protein</fullName>
    </recommendedName>
</protein>
<organism evidence="4 5">
    <name type="scientific">Microthlaspi erraticum</name>
    <dbReference type="NCBI Taxonomy" id="1685480"/>
    <lineage>
        <taxon>Eukaryota</taxon>
        <taxon>Viridiplantae</taxon>
        <taxon>Streptophyta</taxon>
        <taxon>Embryophyta</taxon>
        <taxon>Tracheophyta</taxon>
        <taxon>Spermatophyta</taxon>
        <taxon>Magnoliopsida</taxon>
        <taxon>eudicotyledons</taxon>
        <taxon>Gunneridae</taxon>
        <taxon>Pentapetalae</taxon>
        <taxon>rosids</taxon>
        <taxon>malvids</taxon>
        <taxon>Brassicales</taxon>
        <taxon>Brassicaceae</taxon>
        <taxon>Coluteocarpeae</taxon>
        <taxon>Microthlaspi</taxon>
    </lineage>
</organism>
<gene>
    <name evidence="4" type="ORF">MERR_LOCUS18764</name>
</gene>
<dbReference type="Proteomes" id="UP000467841">
    <property type="component" value="Unassembled WGS sequence"/>
</dbReference>
<dbReference type="GO" id="GO:0006360">
    <property type="term" value="P:transcription by RNA polymerase I"/>
    <property type="evidence" value="ECO:0007669"/>
    <property type="project" value="TreeGrafter"/>
</dbReference>
<reference evidence="4" key="1">
    <citation type="submission" date="2020-01" db="EMBL/GenBank/DDBJ databases">
        <authorList>
            <person name="Mishra B."/>
        </authorList>
    </citation>
    <scope>NUCLEOTIDE SEQUENCE [LARGE SCALE GENOMIC DNA]</scope>
</reference>
<evidence type="ECO:0000313" key="4">
    <source>
        <dbReference type="EMBL" id="CAA7031529.1"/>
    </source>
</evidence>
<sequence length="260" mass="29855">MWRCRKLMISRILGIRALQISMTAPVMVELEGETDPLEIAMKELRQRKIPCTIRRYLADPHAVNLLWDIENSRVERNQTLAVFDNVEASLQLLDRRYRLSDTHLLVGNLNLPFIQPYQHQLANEMHCILVDAPHRYRYCAAPACPNIVQPSSNPSLPFERPYDVAERIMLQQVKRLVLEDRLADNVLLASTDSDYSSTVRMLQRNGYTVFIAALSTAKVGYVGLSNNSWLWDRMSVAPTPESKLTLEYETCKEARPPDQT</sequence>
<keyword evidence="3" id="KW-0732">Signal</keyword>
<dbReference type="Gene3D" id="3.90.940.10">
    <property type="match status" value="1"/>
</dbReference>